<gene>
    <name evidence="2" type="ORF">Fcan01_26686</name>
</gene>
<feature type="signal peptide" evidence="1">
    <location>
        <begin position="1"/>
        <end position="18"/>
    </location>
</feature>
<dbReference type="Gene3D" id="2.170.15.10">
    <property type="entry name" value="Proaerolysin, chain A, domain 3"/>
    <property type="match status" value="1"/>
</dbReference>
<dbReference type="EMBL" id="LNIX01000045">
    <property type="protein sequence ID" value="OXA38536.1"/>
    <property type="molecule type" value="Genomic_DNA"/>
</dbReference>
<keyword evidence="3" id="KW-1185">Reference proteome</keyword>
<sequence>MATKIFILLLLIGTLVRGEVPCGLRWQTLGTSFSLRDEIAVHLDELYIAKIVRNGVHMIGNYRRDTFEAIFDTDDEVSSLMFLSNPYNCTVKFVDSYGWQDRKSFLVRTGNPGREEFIGRGFLKQGHFPDKWGTGAVTLTNGKLQRVNYNKKKTLLFPLFGRTLQLLESTSPGLILEISHHEVDLSTSSDQPDISGVEIIENNSAATIHQTVTHSKNVTEITRTTVTKKYVATRTTTKKTKILFVSKIKTTTETWTDETKEVTEIRESTTITVTKQVTVPPYESIEACSIIIIKEETEVPYVALGTYSAPGLRGDEVLEVLREDGVEGGRVVGDTVQLRVDGVFTYKLALSTEFRTNPVGAEDGCVAGDRMRGNVTTDKR</sequence>
<protein>
    <submittedName>
        <fullName evidence="2">Uncharacterized protein</fullName>
    </submittedName>
</protein>
<dbReference type="SUPFAM" id="SSF56973">
    <property type="entry name" value="Aerolisin/ETX pore-forming domain"/>
    <property type="match status" value="1"/>
</dbReference>
<evidence type="ECO:0000313" key="3">
    <source>
        <dbReference type="Proteomes" id="UP000198287"/>
    </source>
</evidence>
<accession>A0A226D2P9</accession>
<dbReference type="Proteomes" id="UP000198287">
    <property type="component" value="Unassembled WGS sequence"/>
</dbReference>
<proteinExistence type="predicted"/>
<evidence type="ECO:0000313" key="2">
    <source>
        <dbReference type="EMBL" id="OXA38536.1"/>
    </source>
</evidence>
<reference evidence="2 3" key="1">
    <citation type="submission" date="2015-12" db="EMBL/GenBank/DDBJ databases">
        <title>The genome of Folsomia candida.</title>
        <authorList>
            <person name="Faddeeva A."/>
            <person name="Derks M.F."/>
            <person name="Anvar Y."/>
            <person name="Smit S."/>
            <person name="Van Straalen N."/>
            <person name="Roelofs D."/>
        </authorList>
    </citation>
    <scope>NUCLEOTIDE SEQUENCE [LARGE SCALE GENOMIC DNA]</scope>
    <source>
        <strain evidence="2 3">VU population</strain>
        <tissue evidence="2">Whole body</tissue>
    </source>
</reference>
<comment type="caution">
    <text evidence="2">The sequence shown here is derived from an EMBL/GenBank/DDBJ whole genome shotgun (WGS) entry which is preliminary data.</text>
</comment>
<organism evidence="2 3">
    <name type="scientific">Folsomia candida</name>
    <name type="common">Springtail</name>
    <dbReference type="NCBI Taxonomy" id="158441"/>
    <lineage>
        <taxon>Eukaryota</taxon>
        <taxon>Metazoa</taxon>
        <taxon>Ecdysozoa</taxon>
        <taxon>Arthropoda</taxon>
        <taxon>Hexapoda</taxon>
        <taxon>Collembola</taxon>
        <taxon>Entomobryomorpha</taxon>
        <taxon>Isotomoidea</taxon>
        <taxon>Isotomidae</taxon>
        <taxon>Proisotominae</taxon>
        <taxon>Folsomia</taxon>
    </lineage>
</organism>
<keyword evidence="1" id="KW-0732">Signal</keyword>
<evidence type="ECO:0000256" key="1">
    <source>
        <dbReference type="SAM" id="SignalP"/>
    </source>
</evidence>
<name>A0A226D2P9_FOLCA</name>
<dbReference type="AlphaFoldDB" id="A0A226D2P9"/>
<feature type="chain" id="PRO_5013325123" evidence="1">
    <location>
        <begin position="19"/>
        <end position="380"/>
    </location>
</feature>